<sequence length="530" mass="57132">MNTVSTGVRGTQASPEHVDARTWIAVLASMMGAFIAILDIQITNASLKDILGALSATPEEGSWISTSYLVAEIIVIPLTGLLGRVFGVRNYLIGTAVAFLVTSSLCGLAWNLESMIVLRTLQGFTGGGMIPMAMTLLMTRLPPTRRAAGMGMFGLTGTLAPVLGITFGAYLSESYGWQSIFYVNWLPGLLLVAGIVYGLEPGEPRPGLLRHADWTGIGCMAVGLGALTVFLEEGNLKDWFDSPLITGCAALAFAGVLAWIVNDHVRREPFVDLGLYGRRNFLVAAILSAVSGVALYGSSFLIPMFLSRIAGYTPMQIGEVIMWAGLPQLLVMPIVTALASRVDNRLLCAFGFLLFGVSCLMNTTMDATTGYDQLMMSQIVRALGQPFIMLIIANFAMKSVAPAETASASALFSMTRNLGASVGIAVLSTLLTWREHFHSSRLVEWISPAQPETLLRIGQLTRTLLARGDDPWPLADERVTRLIDAGVRRDAYVMAFNDCFLIMGLLLFACIGIVWFADAHKTPSRSGTSR</sequence>
<evidence type="ECO:0000256" key="5">
    <source>
        <dbReference type="ARBA" id="ARBA00022692"/>
    </source>
</evidence>
<keyword evidence="3" id="KW-0813">Transport</keyword>
<dbReference type="PANTHER" id="PTHR42718">
    <property type="entry name" value="MAJOR FACILITATOR SUPERFAMILY MULTIDRUG TRANSPORTER MFSC"/>
    <property type="match status" value="1"/>
</dbReference>
<keyword evidence="5 8" id="KW-0812">Transmembrane</keyword>
<dbReference type="CDD" id="cd17503">
    <property type="entry name" value="MFS_LmrB_MDR_like"/>
    <property type="match status" value="1"/>
</dbReference>
<dbReference type="InterPro" id="IPR036259">
    <property type="entry name" value="MFS_trans_sf"/>
</dbReference>
<dbReference type="EMBL" id="CP013445">
    <property type="protein sequence ID" value="AOK21761.1"/>
    <property type="molecule type" value="Genomic_DNA"/>
</dbReference>
<evidence type="ECO:0000256" key="4">
    <source>
        <dbReference type="ARBA" id="ARBA00022475"/>
    </source>
</evidence>
<feature type="transmembrane region" description="Helical" evidence="8">
    <location>
        <begin position="22"/>
        <end position="42"/>
    </location>
</feature>
<feature type="transmembrane region" description="Helical" evidence="8">
    <location>
        <begin position="320"/>
        <end position="339"/>
    </location>
</feature>
<dbReference type="InterPro" id="IPR020846">
    <property type="entry name" value="MFS_dom"/>
</dbReference>
<feature type="transmembrane region" description="Helical" evidence="8">
    <location>
        <begin position="177"/>
        <end position="199"/>
    </location>
</feature>
<protein>
    <submittedName>
        <fullName evidence="10">Disulfide bond formation protein DsbA</fullName>
    </submittedName>
</protein>
<reference evidence="10 11" key="1">
    <citation type="submission" date="2015-12" db="EMBL/GenBank/DDBJ databases">
        <title>Diversity of Burkholderia near neighbor genomes.</title>
        <authorList>
            <person name="Sahl J."/>
            <person name="Wagner D."/>
            <person name="Keim P."/>
        </authorList>
    </citation>
    <scope>NUCLEOTIDE SEQUENCE [LARGE SCALE GENOMIC DNA]</scope>
    <source>
        <strain evidence="10 11">MSMB1189WGS</strain>
    </source>
</reference>
<evidence type="ECO:0000256" key="8">
    <source>
        <dbReference type="SAM" id="Phobius"/>
    </source>
</evidence>
<dbReference type="InterPro" id="IPR004638">
    <property type="entry name" value="EmrB-like"/>
</dbReference>
<proteinExistence type="inferred from homology"/>
<evidence type="ECO:0000259" key="9">
    <source>
        <dbReference type="PROSITE" id="PS50850"/>
    </source>
</evidence>
<evidence type="ECO:0000256" key="3">
    <source>
        <dbReference type="ARBA" id="ARBA00022448"/>
    </source>
</evidence>
<feature type="transmembrane region" description="Helical" evidence="8">
    <location>
        <begin position="375"/>
        <end position="396"/>
    </location>
</feature>
<comment type="subcellular location">
    <subcellularLocation>
        <location evidence="1">Cell membrane</location>
        <topology evidence="1">Multi-pass membrane protein</topology>
    </subcellularLocation>
</comment>
<dbReference type="SUPFAM" id="SSF103473">
    <property type="entry name" value="MFS general substrate transporter"/>
    <property type="match status" value="1"/>
</dbReference>
<evidence type="ECO:0000256" key="1">
    <source>
        <dbReference type="ARBA" id="ARBA00004651"/>
    </source>
</evidence>
<gene>
    <name evidence="10" type="ORF">WK67_03205</name>
</gene>
<dbReference type="AlphaFoldDB" id="A0A105S6F0"/>
<organism evidence="10 11">
    <name type="scientific">Burkholderia ubonensis</name>
    <dbReference type="NCBI Taxonomy" id="101571"/>
    <lineage>
        <taxon>Bacteria</taxon>
        <taxon>Pseudomonadati</taxon>
        <taxon>Pseudomonadota</taxon>
        <taxon>Betaproteobacteria</taxon>
        <taxon>Burkholderiales</taxon>
        <taxon>Burkholderiaceae</taxon>
        <taxon>Burkholderia</taxon>
        <taxon>Burkholderia cepacia complex</taxon>
    </lineage>
</organism>
<keyword evidence="7 8" id="KW-0472">Membrane</keyword>
<dbReference type="NCBIfam" id="TIGR00711">
    <property type="entry name" value="efflux_EmrB"/>
    <property type="match status" value="1"/>
</dbReference>
<feature type="transmembrane region" description="Helical" evidence="8">
    <location>
        <begin position="150"/>
        <end position="171"/>
    </location>
</feature>
<evidence type="ECO:0000256" key="6">
    <source>
        <dbReference type="ARBA" id="ARBA00022989"/>
    </source>
</evidence>
<feature type="transmembrane region" description="Helical" evidence="8">
    <location>
        <begin position="90"/>
        <end position="110"/>
    </location>
</feature>
<feature type="transmembrane region" description="Helical" evidence="8">
    <location>
        <begin position="243"/>
        <end position="261"/>
    </location>
</feature>
<accession>A0A105S6F0</accession>
<comment type="similarity">
    <text evidence="2">Belongs to the major facilitator superfamily. EmrB family.</text>
</comment>
<evidence type="ECO:0000313" key="10">
    <source>
        <dbReference type="EMBL" id="AOK21761.1"/>
    </source>
</evidence>
<keyword evidence="6 8" id="KW-1133">Transmembrane helix</keyword>
<evidence type="ECO:0000256" key="7">
    <source>
        <dbReference type="ARBA" id="ARBA00023136"/>
    </source>
</evidence>
<dbReference type="Pfam" id="PF07690">
    <property type="entry name" value="MFS_1"/>
    <property type="match status" value="1"/>
</dbReference>
<keyword evidence="4" id="KW-1003">Cell membrane</keyword>
<feature type="transmembrane region" description="Helical" evidence="8">
    <location>
        <begin position="281"/>
        <end position="305"/>
    </location>
</feature>
<name>A0A105S6F0_9BURK</name>
<evidence type="ECO:0000313" key="11">
    <source>
        <dbReference type="Proteomes" id="UP000095100"/>
    </source>
</evidence>
<feature type="domain" description="Major facilitator superfamily (MFS) profile" evidence="9">
    <location>
        <begin position="25"/>
        <end position="522"/>
    </location>
</feature>
<dbReference type="PANTHER" id="PTHR42718:SF9">
    <property type="entry name" value="MAJOR FACILITATOR SUPERFAMILY MULTIDRUG TRANSPORTER MFSC"/>
    <property type="match status" value="1"/>
</dbReference>
<feature type="transmembrane region" description="Helical" evidence="8">
    <location>
        <begin position="62"/>
        <end position="83"/>
    </location>
</feature>
<dbReference type="Gene3D" id="1.20.1250.20">
    <property type="entry name" value="MFS general substrate transporter like domains"/>
    <property type="match status" value="2"/>
</dbReference>
<dbReference type="InterPro" id="IPR011701">
    <property type="entry name" value="MFS"/>
</dbReference>
<feature type="transmembrane region" description="Helical" evidence="8">
    <location>
        <begin position="346"/>
        <end position="363"/>
    </location>
</feature>
<evidence type="ECO:0000256" key="2">
    <source>
        <dbReference type="ARBA" id="ARBA00008537"/>
    </source>
</evidence>
<feature type="transmembrane region" description="Helical" evidence="8">
    <location>
        <begin position="116"/>
        <end position="138"/>
    </location>
</feature>
<dbReference type="GO" id="GO:0005886">
    <property type="term" value="C:plasma membrane"/>
    <property type="evidence" value="ECO:0007669"/>
    <property type="project" value="UniProtKB-SubCell"/>
</dbReference>
<feature type="transmembrane region" description="Helical" evidence="8">
    <location>
        <begin position="491"/>
        <end position="517"/>
    </location>
</feature>
<feature type="transmembrane region" description="Helical" evidence="8">
    <location>
        <begin position="211"/>
        <end position="231"/>
    </location>
</feature>
<dbReference type="PROSITE" id="PS50850">
    <property type="entry name" value="MFS"/>
    <property type="match status" value="1"/>
</dbReference>
<dbReference type="GO" id="GO:0022857">
    <property type="term" value="F:transmembrane transporter activity"/>
    <property type="evidence" value="ECO:0007669"/>
    <property type="project" value="InterPro"/>
</dbReference>
<dbReference type="Proteomes" id="UP000095100">
    <property type="component" value="Chromosome 3"/>
</dbReference>
<dbReference type="RefSeq" id="WP_059807672.1">
    <property type="nucleotide sequence ID" value="NZ_CP013445.1"/>
</dbReference>